<keyword evidence="3" id="KW-1185">Reference proteome</keyword>
<dbReference type="SUPFAM" id="SSF53254">
    <property type="entry name" value="Phosphoglycerate mutase-like"/>
    <property type="match status" value="1"/>
</dbReference>
<protein>
    <submittedName>
        <fullName evidence="2">Phosphohistidine phosphatase</fullName>
    </submittedName>
</protein>
<proteinExistence type="predicted"/>
<organism evidence="2 3">
    <name type="scientific">Enemella dayhoffiae</name>
    <dbReference type="NCBI Taxonomy" id="2016507"/>
    <lineage>
        <taxon>Bacteria</taxon>
        <taxon>Bacillati</taxon>
        <taxon>Actinomycetota</taxon>
        <taxon>Actinomycetes</taxon>
        <taxon>Propionibacteriales</taxon>
        <taxon>Propionibacteriaceae</taxon>
        <taxon>Enemella</taxon>
    </lineage>
</organism>
<evidence type="ECO:0000313" key="2">
    <source>
        <dbReference type="EMBL" id="OYO24119.1"/>
    </source>
</evidence>
<keyword evidence="1" id="KW-0378">Hydrolase</keyword>
<gene>
    <name evidence="2" type="ORF">CGZ93_04685</name>
</gene>
<name>A0A255H951_9ACTN</name>
<dbReference type="InterPro" id="IPR029033">
    <property type="entry name" value="His_PPase_superfam"/>
</dbReference>
<dbReference type="PANTHER" id="PTHR20935">
    <property type="entry name" value="PHOSPHOGLYCERATE MUTASE-RELATED"/>
    <property type="match status" value="1"/>
</dbReference>
<comment type="caution">
    <text evidence="2">The sequence shown here is derived from an EMBL/GenBank/DDBJ whole genome shotgun (WGS) entry which is preliminary data.</text>
</comment>
<dbReference type="SMART" id="SM00855">
    <property type="entry name" value="PGAM"/>
    <property type="match status" value="1"/>
</dbReference>
<dbReference type="Pfam" id="PF00300">
    <property type="entry name" value="His_Phos_1"/>
    <property type="match status" value="1"/>
</dbReference>
<evidence type="ECO:0000256" key="1">
    <source>
        <dbReference type="ARBA" id="ARBA00022801"/>
    </source>
</evidence>
<dbReference type="AlphaFoldDB" id="A0A255H951"/>
<dbReference type="InterPro" id="IPR051021">
    <property type="entry name" value="Mito_Ser/Thr_phosphatase"/>
</dbReference>
<dbReference type="PANTHER" id="PTHR20935:SF1">
    <property type="entry name" value="SLL1549 PROTEIN"/>
    <property type="match status" value="1"/>
</dbReference>
<dbReference type="EMBL" id="NMVQ01000005">
    <property type="protein sequence ID" value="OYO24119.1"/>
    <property type="molecule type" value="Genomic_DNA"/>
</dbReference>
<dbReference type="CDD" id="cd07067">
    <property type="entry name" value="HP_PGM_like"/>
    <property type="match status" value="1"/>
</dbReference>
<evidence type="ECO:0000313" key="3">
    <source>
        <dbReference type="Proteomes" id="UP000216311"/>
    </source>
</evidence>
<reference evidence="2 3" key="1">
    <citation type="submission" date="2017-07" db="EMBL/GenBank/DDBJ databases">
        <title>Draft whole genome sequences of clinical Proprionibacteriaceae strains.</title>
        <authorList>
            <person name="Bernier A.-M."/>
            <person name="Bernard K."/>
            <person name="Domingo M.-C."/>
        </authorList>
    </citation>
    <scope>NUCLEOTIDE SEQUENCE [LARGE SCALE GENOMIC DNA]</scope>
    <source>
        <strain evidence="2 3">NML 130396</strain>
    </source>
</reference>
<dbReference type="Gene3D" id="3.40.50.1240">
    <property type="entry name" value="Phosphoglycerate mutase-like"/>
    <property type="match status" value="1"/>
</dbReference>
<dbReference type="Proteomes" id="UP000216311">
    <property type="component" value="Unassembled WGS sequence"/>
</dbReference>
<dbReference type="InterPro" id="IPR013078">
    <property type="entry name" value="His_Pase_superF_clade-1"/>
</dbReference>
<dbReference type="OrthoDB" id="9810154at2"/>
<dbReference type="RefSeq" id="WP_094362999.1">
    <property type="nucleotide sequence ID" value="NZ_NMVQ01000005.1"/>
</dbReference>
<dbReference type="GO" id="GO:0016787">
    <property type="term" value="F:hydrolase activity"/>
    <property type="evidence" value="ECO:0007669"/>
    <property type="project" value="UniProtKB-KW"/>
</dbReference>
<sequence length="165" mass="17976">MSDTPKLLLLLRHAQAEDFAPGRSDEHRSLTDAGRDQARRVGEFLTEQGIRADRLICSPALRTRQTAELLNQREPEFVAELYNAGSDTIRGHVTESENSARVVLVVGHAPGVPTLAHDLADEGDSEPTALAAIARGYPTATLSVLEVDGPWSELSRGRLSQVWRG</sequence>
<accession>A0A255H951</accession>